<reference evidence="2" key="1">
    <citation type="submission" date="2020-08" db="EMBL/GenBank/DDBJ databases">
        <title>Multicomponent nature underlies the extraordinary mechanical properties of spider dragline silk.</title>
        <authorList>
            <person name="Kono N."/>
            <person name="Nakamura H."/>
            <person name="Mori M."/>
            <person name="Yoshida Y."/>
            <person name="Ohtoshi R."/>
            <person name="Malay A.D."/>
            <person name="Moran D.A.P."/>
            <person name="Tomita M."/>
            <person name="Numata K."/>
            <person name="Arakawa K."/>
        </authorList>
    </citation>
    <scope>NUCLEOTIDE SEQUENCE</scope>
</reference>
<proteinExistence type="predicted"/>
<evidence type="ECO:0000256" key="1">
    <source>
        <dbReference type="SAM" id="MobiDB-lite"/>
    </source>
</evidence>
<dbReference type="AlphaFoldDB" id="A0A8X6N897"/>
<sequence length="160" mass="18530">MMMRLDDLVLEESGTGEEEHISGGQHDSESEMSVASNSEDEDNVNRSTDDYMDHLKKNINIIESWKWKKKPIKKTKQTPRNICIHVPAIIRPTKELTDISDIWKCLINDRLIESRVEETDMYICFVIPNYFCSRDARDTDGAEVEALFGLAFFGWCLPRK</sequence>
<keyword evidence="3" id="KW-1185">Reference proteome</keyword>
<name>A0A8X6N897_NEPPI</name>
<evidence type="ECO:0000313" key="3">
    <source>
        <dbReference type="Proteomes" id="UP000887013"/>
    </source>
</evidence>
<protein>
    <submittedName>
        <fullName evidence="2">Uncharacterized protein</fullName>
    </submittedName>
</protein>
<accession>A0A8X6N897</accession>
<feature type="compositionally biased region" description="Basic and acidic residues" evidence="1">
    <location>
        <begin position="17"/>
        <end position="29"/>
    </location>
</feature>
<dbReference type="Proteomes" id="UP000887013">
    <property type="component" value="Unassembled WGS sequence"/>
</dbReference>
<comment type="caution">
    <text evidence="2">The sequence shown here is derived from an EMBL/GenBank/DDBJ whole genome shotgun (WGS) entry which is preliminary data.</text>
</comment>
<organism evidence="2 3">
    <name type="scientific">Nephila pilipes</name>
    <name type="common">Giant wood spider</name>
    <name type="synonym">Nephila maculata</name>
    <dbReference type="NCBI Taxonomy" id="299642"/>
    <lineage>
        <taxon>Eukaryota</taxon>
        <taxon>Metazoa</taxon>
        <taxon>Ecdysozoa</taxon>
        <taxon>Arthropoda</taxon>
        <taxon>Chelicerata</taxon>
        <taxon>Arachnida</taxon>
        <taxon>Araneae</taxon>
        <taxon>Araneomorphae</taxon>
        <taxon>Entelegynae</taxon>
        <taxon>Araneoidea</taxon>
        <taxon>Nephilidae</taxon>
        <taxon>Nephila</taxon>
    </lineage>
</organism>
<gene>
    <name evidence="2" type="ORF">NPIL_70821</name>
</gene>
<feature type="region of interest" description="Disordered" evidence="1">
    <location>
        <begin position="1"/>
        <end position="46"/>
    </location>
</feature>
<dbReference type="EMBL" id="BMAW01055294">
    <property type="protein sequence ID" value="GFT00150.1"/>
    <property type="molecule type" value="Genomic_DNA"/>
</dbReference>
<evidence type="ECO:0000313" key="2">
    <source>
        <dbReference type="EMBL" id="GFT00150.1"/>
    </source>
</evidence>